<dbReference type="InterPro" id="IPR043703">
    <property type="entry name" value="Lipid_II_synth_MurT"/>
</dbReference>
<dbReference type="GO" id="GO:0016881">
    <property type="term" value="F:acid-amino acid ligase activity"/>
    <property type="evidence" value="ECO:0007669"/>
    <property type="project" value="InterPro"/>
</dbReference>
<feature type="active site" evidence="1">
    <location>
        <position position="374"/>
    </location>
</feature>
<organism evidence="4 5">
    <name type="scientific">Arcanobacterium phocae</name>
    <dbReference type="NCBI Taxonomy" id="131112"/>
    <lineage>
        <taxon>Bacteria</taxon>
        <taxon>Bacillati</taxon>
        <taxon>Actinomycetota</taxon>
        <taxon>Actinomycetes</taxon>
        <taxon>Actinomycetales</taxon>
        <taxon>Actinomycetaceae</taxon>
        <taxon>Arcanobacterium</taxon>
    </lineage>
</organism>
<comment type="function">
    <text evidence="1">The lipid II isoglutaminyl synthase complex catalyzes the formation of alpha-D-isoglutamine in the cell wall lipid II stem peptide. The MurT subunit catalyzes the ATP-dependent amidation of D-glutamate residue of lipid II, converting it to an isoglutamine residue.</text>
</comment>
<dbReference type="Pfam" id="PF08353">
    <property type="entry name" value="MurT_C"/>
    <property type="match status" value="1"/>
</dbReference>
<dbReference type="GO" id="GO:0046872">
    <property type="term" value="F:metal ion binding"/>
    <property type="evidence" value="ECO:0007669"/>
    <property type="project" value="UniProtKB-KW"/>
</dbReference>
<protein>
    <recommendedName>
        <fullName evidence="1">Lipid II isoglutaminyl synthase (glutamine-hydrolyzing) subunit MurT</fullName>
        <ecNumber evidence="1">6.3.5.13</ecNumber>
    </recommendedName>
</protein>
<dbReference type="AlphaFoldDB" id="A0A1H2LCL7"/>
<keyword evidence="1" id="KW-0547">Nucleotide-binding</keyword>
<comment type="catalytic activity">
    <reaction evidence="1">
        <text>beta-D-GlcNAc-(1-&gt;4)-Mur2Ac(oyl-L-Ala-gamma-D-Glu-L-Lys-D-Ala-D-Ala)-di-trans,octa-cis-undecaprenyl diphosphate + ATP = beta-D-GlcNAc-(1-&gt;4)-Mur2Ac(oyl-L-Ala-gamma-D-O-P-Glu-L-Lys-D-Ala-D-Ala)-di-trans,octa-cis-undecaprenyl diphosphate + ADP</text>
        <dbReference type="Rhea" id="RHEA:59488"/>
        <dbReference type="ChEBI" id="CHEBI:30616"/>
        <dbReference type="ChEBI" id="CHEBI:60033"/>
        <dbReference type="ChEBI" id="CHEBI:143132"/>
        <dbReference type="ChEBI" id="CHEBI:456216"/>
    </reaction>
</comment>
<dbReference type="UniPathway" id="UPA00219"/>
<dbReference type="EMBL" id="LT629804">
    <property type="protein sequence ID" value="SDU78582.1"/>
    <property type="molecule type" value="Genomic_DNA"/>
</dbReference>
<dbReference type="PANTHER" id="PTHR23135:SF7">
    <property type="entry name" value="LIPID II ISOGLUTAMINYL SYNTHASE (GLUTAMINE-HYDROLYZING) SUBUNIT MURT"/>
    <property type="match status" value="1"/>
</dbReference>
<dbReference type="InterPro" id="IPR036565">
    <property type="entry name" value="Mur-like_cat_sf"/>
</dbReference>
<dbReference type="EC" id="6.3.5.13" evidence="1"/>
<dbReference type="Gene3D" id="3.40.1190.10">
    <property type="entry name" value="Mur-like, catalytic domain"/>
    <property type="match status" value="1"/>
</dbReference>
<dbReference type="GO" id="GO:0005524">
    <property type="term" value="F:ATP binding"/>
    <property type="evidence" value="ECO:0007669"/>
    <property type="project" value="UniProtKB-UniRule"/>
</dbReference>
<keyword evidence="1" id="KW-0479">Metal-binding</keyword>
<sequence length="453" mass="47912">MTFLGLRNTAGMIAGHLAATASRTLGRGSGGMIGGRVASRIAPNLLRDLTQRMKVVVITGTNGKSTTTRMIAEAVTAGGLSVATNRGGDNMLPGVLAAVLQDPKADVAVLEVDEMWVARVAQEVNPDVFVFLNLSRDQLDRVGEIASIERRLRSAIDAHPNATVIANIDDPLMTSAAWDSHNPVWVAAGQGWSGDSLTSPRTGGIIVYGDDERAHPSSSQVPPASGQDSQVWWRAVGLDADLGTSDTSTFARPYPDWSWSVAESNYQPGVPMQVHGPDGTTDVVVNLPGRANRSNASQALAAAHALGVNPKVAARGIAGVSSVAGRYANMNIDGRNVRLLLAKNPAGWQESLTMLRPGAALVVGINGQVADGVDLSWLWDVEFSQLATRQVWACGERGADLNVRLHYAGVAADFVADPVDAIQATPPGDVDVLLNYTSFRDTRAALRKRGYEV</sequence>
<dbReference type="InterPro" id="IPR013564">
    <property type="entry name" value="MurT_C"/>
</dbReference>
<dbReference type="GO" id="GO:0140282">
    <property type="term" value="F:carbon-nitrogen ligase activity on lipid II"/>
    <property type="evidence" value="ECO:0007669"/>
    <property type="project" value="UniProtKB-UniRule"/>
</dbReference>
<evidence type="ECO:0000256" key="1">
    <source>
        <dbReference type="HAMAP-Rule" id="MF_02214"/>
    </source>
</evidence>
<dbReference type="GeneID" id="65344279"/>
<dbReference type="HAMAP" id="MF_02214">
    <property type="entry name" value="Lipid_II_synth_MurT"/>
    <property type="match status" value="1"/>
</dbReference>
<comment type="subunit">
    <text evidence="1">Forms a heterodimer with GatD.</text>
</comment>
<dbReference type="RefSeq" id="WP_197672587.1">
    <property type="nucleotide sequence ID" value="NZ_LT629804.1"/>
</dbReference>
<dbReference type="GO" id="GO:0071555">
    <property type="term" value="P:cell wall organization"/>
    <property type="evidence" value="ECO:0007669"/>
    <property type="project" value="UniProtKB-KW"/>
</dbReference>
<feature type="domain" description="Mur ligase central" evidence="2">
    <location>
        <begin position="58"/>
        <end position="174"/>
    </location>
</feature>
<dbReference type="InterPro" id="IPR013221">
    <property type="entry name" value="Mur_ligase_cen"/>
</dbReference>
<dbReference type="STRING" id="131112.SAMN04489737_0533"/>
<dbReference type="Proteomes" id="UP000214355">
    <property type="component" value="Chromosome I"/>
</dbReference>
<keyword evidence="1" id="KW-0436">Ligase</keyword>
<comment type="catalytic activity">
    <reaction evidence="1">
        <text>beta-D-GlcNAc-(1-&gt;4)-Mur2Ac(oyl-L-Ala-gamma-D-O-P-Glu-L-Lys-D-Ala-D-Ala)-di-trans,octa-cis-undecaprenyl diphosphate + NH4(+) = beta-D-GlcNAc-(1-&gt;4)-Mur2Ac(oyl-L-Ala-D-isoglutaminyl-L-Lys-D-Ala-D-Ala)-di-trans,octa-cis-undecaprenyl diphosphate + phosphate + H(+)</text>
        <dbReference type="Rhea" id="RHEA:57932"/>
        <dbReference type="ChEBI" id="CHEBI:15378"/>
        <dbReference type="ChEBI" id="CHEBI:28938"/>
        <dbReference type="ChEBI" id="CHEBI:43474"/>
        <dbReference type="ChEBI" id="CHEBI:62233"/>
        <dbReference type="ChEBI" id="CHEBI:143132"/>
    </reaction>
</comment>
<accession>A0A1H2LCL7</accession>
<dbReference type="SUPFAM" id="SSF53623">
    <property type="entry name" value="MurD-like peptide ligases, catalytic domain"/>
    <property type="match status" value="1"/>
</dbReference>
<evidence type="ECO:0000259" key="3">
    <source>
        <dbReference type="Pfam" id="PF08353"/>
    </source>
</evidence>
<comment type="catalytic activity">
    <reaction evidence="1">
        <text>beta-D-GlcNAc-(1-&gt;4)-Mur2Ac(oyl-L-Ala-gamma-D-Glu-L-Lys-D-Ala-D-Ala)-di-trans,octa-cis-undecaprenyl diphosphate + L-glutamine + ATP + H2O = beta-D-GlcNAc-(1-&gt;4)-Mur2Ac(oyl-L-Ala-D-isoglutaminyl-L-Lys-D-Ala-D-Ala)-di-trans,octa-cis-undecaprenyl diphosphate + L-glutamate + ADP + phosphate + H(+)</text>
        <dbReference type="Rhea" id="RHEA:57928"/>
        <dbReference type="ChEBI" id="CHEBI:15377"/>
        <dbReference type="ChEBI" id="CHEBI:15378"/>
        <dbReference type="ChEBI" id="CHEBI:29985"/>
        <dbReference type="ChEBI" id="CHEBI:30616"/>
        <dbReference type="ChEBI" id="CHEBI:43474"/>
        <dbReference type="ChEBI" id="CHEBI:58359"/>
        <dbReference type="ChEBI" id="CHEBI:60033"/>
        <dbReference type="ChEBI" id="CHEBI:62233"/>
        <dbReference type="ChEBI" id="CHEBI:456216"/>
        <dbReference type="EC" id="6.3.5.13"/>
    </reaction>
</comment>
<dbReference type="PANTHER" id="PTHR23135">
    <property type="entry name" value="MUR LIGASE FAMILY MEMBER"/>
    <property type="match status" value="1"/>
</dbReference>
<reference evidence="5" key="1">
    <citation type="submission" date="2016-10" db="EMBL/GenBank/DDBJ databases">
        <authorList>
            <person name="Varghese N."/>
            <person name="Submissions S."/>
        </authorList>
    </citation>
    <scope>NUCLEOTIDE SEQUENCE [LARGE SCALE GENOMIC DNA]</scope>
    <source>
        <strain evidence="5">DSM 10002</strain>
    </source>
</reference>
<name>A0A1H2LCL7_9ACTO</name>
<keyword evidence="1" id="KW-0067">ATP-binding</keyword>
<dbReference type="Pfam" id="PF08245">
    <property type="entry name" value="Mur_ligase_M"/>
    <property type="match status" value="1"/>
</dbReference>
<comment type="caution">
    <text evidence="1">Lacks conserved residue(s) required for the propagation of feature annotation.</text>
</comment>
<evidence type="ECO:0000259" key="2">
    <source>
        <dbReference type="Pfam" id="PF08245"/>
    </source>
</evidence>
<comment type="similarity">
    <text evidence="1">Belongs to the MurCDEF family. MurT subfamily.</text>
</comment>
<evidence type="ECO:0000313" key="5">
    <source>
        <dbReference type="Proteomes" id="UP000214355"/>
    </source>
</evidence>
<keyword evidence="1" id="KW-0133">Cell shape</keyword>
<dbReference type="GO" id="GO:0008360">
    <property type="term" value="P:regulation of cell shape"/>
    <property type="evidence" value="ECO:0007669"/>
    <property type="project" value="UniProtKB-KW"/>
</dbReference>
<comment type="pathway">
    <text evidence="1">Cell wall biogenesis; peptidoglycan biosynthesis.</text>
</comment>
<proteinExistence type="inferred from homology"/>
<keyword evidence="1" id="KW-0961">Cell wall biogenesis/degradation</keyword>
<gene>
    <name evidence="1" type="primary">murT</name>
    <name evidence="4" type="ORF">SAMN04489737_0533</name>
</gene>
<keyword evidence="5" id="KW-1185">Reference proteome</keyword>
<dbReference type="GO" id="GO:0009252">
    <property type="term" value="P:peptidoglycan biosynthetic process"/>
    <property type="evidence" value="ECO:0007669"/>
    <property type="project" value="UniProtKB-UniRule"/>
</dbReference>
<evidence type="ECO:0000313" key="4">
    <source>
        <dbReference type="EMBL" id="SDU78582.1"/>
    </source>
</evidence>
<keyword evidence="1" id="KW-0573">Peptidoglycan synthesis</keyword>
<feature type="domain" description="Lipid II isoglutaminyl synthase (glutamine-hydrolyzing) subunit MurT C-terminal" evidence="3">
    <location>
        <begin position="341"/>
        <end position="438"/>
    </location>
</feature>